<feature type="compositionally biased region" description="Low complexity" evidence="1">
    <location>
        <begin position="38"/>
        <end position="49"/>
    </location>
</feature>
<evidence type="ECO:0000313" key="2">
    <source>
        <dbReference type="EMBL" id="KAA6359642.1"/>
    </source>
</evidence>
<feature type="compositionally biased region" description="Polar residues" evidence="1">
    <location>
        <begin position="159"/>
        <end position="176"/>
    </location>
</feature>
<feature type="region of interest" description="Disordered" evidence="1">
    <location>
        <begin position="1"/>
        <end position="242"/>
    </location>
</feature>
<dbReference type="Proteomes" id="UP000324800">
    <property type="component" value="Unassembled WGS sequence"/>
</dbReference>
<feature type="compositionally biased region" description="Polar residues" evidence="1">
    <location>
        <begin position="50"/>
        <end position="72"/>
    </location>
</feature>
<sequence length="242" mass="27073">MNKDKPSSQLQQPATPIQKPTHRGGQKQKQKKDERELQQIQASQQLLQQENYDLNFTDVDTSEIQGTVGQLTEDNAEEEEDEQSDESSLIQNKDYRVNVILQPQVQENLGKQPQDNQGLNALNQVDKDNTGPVPIGEQEKPKKSKGSRKTKIECLNASDEPSQRNNAKTQTKTASTVPKPKAAPKRGRKKANRAPDRTGTLQPRGISVETSFQNSEEKRADEDCSSGDGGKDWRIDIQRKGE</sequence>
<reference evidence="2 3" key="1">
    <citation type="submission" date="2019-03" db="EMBL/GenBank/DDBJ databases">
        <title>Single cell metagenomics reveals metabolic interactions within the superorganism composed of flagellate Streblomastix strix and complex community of Bacteroidetes bacteria on its surface.</title>
        <authorList>
            <person name="Treitli S.C."/>
            <person name="Kolisko M."/>
            <person name="Husnik F."/>
            <person name="Keeling P."/>
            <person name="Hampl V."/>
        </authorList>
    </citation>
    <scope>NUCLEOTIDE SEQUENCE [LARGE SCALE GENOMIC DNA]</scope>
    <source>
        <strain evidence="2">ST1C</strain>
    </source>
</reference>
<feature type="compositionally biased region" description="Polar residues" evidence="1">
    <location>
        <begin position="101"/>
        <end position="123"/>
    </location>
</feature>
<feature type="compositionally biased region" description="Basic and acidic residues" evidence="1">
    <location>
        <begin position="229"/>
        <end position="242"/>
    </location>
</feature>
<proteinExistence type="predicted"/>
<dbReference type="EMBL" id="SNRW01028069">
    <property type="protein sequence ID" value="KAA6359642.1"/>
    <property type="molecule type" value="Genomic_DNA"/>
</dbReference>
<evidence type="ECO:0000256" key="1">
    <source>
        <dbReference type="SAM" id="MobiDB-lite"/>
    </source>
</evidence>
<comment type="caution">
    <text evidence="2">The sequence shown here is derived from an EMBL/GenBank/DDBJ whole genome shotgun (WGS) entry which is preliminary data.</text>
</comment>
<gene>
    <name evidence="2" type="ORF">EZS28_044831</name>
</gene>
<feature type="compositionally biased region" description="Basic residues" evidence="1">
    <location>
        <begin position="20"/>
        <end position="30"/>
    </location>
</feature>
<evidence type="ECO:0000313" key="3">
    <source>
        <dbReference type="Proteomes" id="UP000324800"/>
    </source>
</evidence>
<protein>
    <submittedName>
        <fullName evidence="2">Uncharacterized protein</fullName>
    </submittedName>
</protein>
<organism evidence="2 3">
    <name type="scientific">Streblomastix strix</name>
    <dbReference type="NCBI Taxonomy" id="222440"/>
    <lineage>
        <taxon>Eukaryota</taxon>
        <taxon>Metamonada</taxon>
        <taxon>Preaxostyla</taxon>
        <taxon>Oxymonadida</taxon>
        <taxon>Streblomastigidae</taxon>
        <taxon>Streblomastix</taxon>
    </lineage>
</organism>
<feature type="compositionally biased region" description="Basic residues" evidence="1">
    <location>
        <begin position="182"/>
        <end position="192"/>
    </location>
</feature>
<feature type="compositionally biased region" description="Acidic residues" evidence="1">
    <location>
        <begin position="74"/>
        <end position="85"/>
    </location>
</feature>
<name>A0A5J4TP36_9EUKA</name>
<dbReference type="AlphaFoldDB" id="A0A5J4TP36"/>
<accession>A0A5J4TP36</accession>